<reference evidence="6 7" key="1">
    <citation type="submission" date="2019-01" db="EMBL/GenBank/DDBJ databases">
        <title>Insights into ecological role of a new deltaproteobacterial order Candidatus Sinidesulfobacterales (Sva0485) by metagenomics and metatranscriptomics.</title>
        <authorList>
            <person name="Tan S."/>
            <person name="Liu J."/>
            <person name="Fang Y."/>
            <person name="Hedlund B."/>
            <person name="Lian Z.-H."/>
            <person name="Huang L.-Y."/>
            <person name="Li J.-T."/>
            <person name="Huang L.-N."/>
            <person name="Li W.-J."/>
            <person name="Jiang H.-C."/>
            <person name="Dong H.-L."/>
            <person name="Shu W.-S."/>
        </authorList>
    </citation>
    <scope>NUCLEOTIDE SEQUENCE [LARGE SCALE GENOMIC DNA]</scope>
    <source>
        <strain evidence="6">AP4</strain>
    </source>
</reference>
<protein>
    <submittedName>
        <fullName evidence="6">Flagellar basal-body rod protein FlgF</fullName>
    </submittedName>
</protein>
<dbReference type="PROSITE" id="PS00588">
    <property type="entry name" value="FLAGELLA_BB_ROD"/>
    <property type="match status" value="1"/>
</dbReference>
<feature type="domain" description="Flagellar basal body rod protein N-terminal" evidence="3">
    <location>
        <begin position="14"/>
        <end position="35"/>
    </location>
</feature>
<dbReference type="Pfam" id="PF06429">
    <property type="entry name" value="Flg_bbr_C"/>
    <property type="match status" value="1"/>
</dbReference>
<gene>
    <name evidence="6" type="primary">flgF</name>
    <name evidence="6" type="ORF">EVJ48_07815</name>
</gene>
<dbReference type="InterPro" id="IPR037925">
    <property type="entry name" value="FlgE/F/G-like"/>
</dbReference>
<dbReference type="NCBIfam" id="TIGR02490">
    <property type="entry name" value="flgF"/>
    <property type="match status" value="1"/>
</dbReference>
<feature type="domain" description="Flagellar hook protein FlgE/F/G-like D1" evidence="5">
    <location>
        <begin position="91"/>
        <end position="156"/>
    </location>
</feature>
<dbReference type="InterPro" id="IPR053967">
    <property type="entry name" value="LlgE_F_G-like_D1"/>
</dbReference>
<comment type="subcellular location">
    <subcellularLocation>
        <location evidence="2">Bacterial flagellum basal body</location>
    </subcellularLocation>
</comment>
<dbReference type="PANTHER" id="PTHR30435:SF19">
    <property type="entry name" value="FLAGELLAR BASAL-BODY ROD PROTEIN FLGG"/>
    <property type="match status" value="1"/>
</dbReference>
<evidence type="ECO:0000256" key="2">
    <source>
        <dbReference type="RuleBase" id="RU362116"/>
    </source>
</evidence>
<dbReference type="InterPro" id="IPR020013">
    <property type="entry name" value="Flagellar_FlgE/F/G"/>
</dbReference>
<keyword evidence="6" id="KW-0966">Cell projection</keyword>
<proteinExistence type="inferred from homology"/>
<dbReference type="InterPro" id="IPR001444">
    <property type="entry name" value="Flag_bb_rod_N"/>
</dbReference>
<dbReference type="AlphaFoldDB" id="A0A520X9X1"/>
<feature type="domain" description="Flagellar basal-body/hook protein C-terminal" evidence="4">
    <location>
        <begin position="209"/>
        <end position="252"/>
    </location>
</feature>
<sequence>MNGGSYITLSGILAVERQLSAVTNNLANVNTAGYKSTNVNFAEFLSQKAINANESGENKPLVDKAYPIVLNTYNNMSQGALKKTGNRLDLAIKGSGYFVVSTPTGVKYTRNGVFSLNQAGELVTQEGYPVLSTFKKPIFLNERSSDVTIGGSGEISLTDPQTGNEMYSGTILIANFKNPQYLSKYGNTLFSETKSSGAPVENQNPDILQGYIEESNVNEIKGMVQMINISETYNNMMQALKSYSTVDNTAINTVGAAV</sequence>
<evidence type="ECO:0000259" key="5">
    <source>
        <dbReference type="Pfam" id="PF22692"/>
    </source>
</evidence>
<keyword evidence="6" id="KW-0282">Flagellum</keyword>
<dbReference type="InterPro" id="IPR012836">
    <property type="entry name" value="FlgF"/>
</dbReference>
<evidence type="ECO:0000256" key="1">
    <source>
        <dbReference type="ARBA" id="ARBA00009677"/>
    </source>
</evidence>
<evidence type="ECO:0000313" key="7">
    <source>
        <dbReference type="Proteomes" id="UP000322454"/>
    </source>
</evidence>
<dbReference type="SUPFAM" id="SSF117143">
    <property type="entry name" value="Flagellar hook protein flgE"/>
    <property type="match status" value="1"/>
</dbReference>
<dbReference type="Pfam" id="PF00460">
    <property type="entry name" value="Flg_bb_rod"/>
    <property type="match status" value="1"/>
</dbReference>
<dbReference type="Proteomes" id="UP000322454">
    <property type="component" value="Unassembled WGS sequence"/>
</dbReference>
<dbReference type="Pfam" id="PF22692">
    <property type="entry name" value="LlgE_F_G_D1"/>
    <property type="match status" value="1"/>
</dbReference>
<dbReference type="InterPro" id="IPR010930">
    <property type="entry name" value="Flg_bb/hook_C_dom"/>
</dbReference>
<keyword evidence="6" id="KW-0969">Cilium</keyword>
<evidence type="ECO:0000313" key="6">
    <source>
        <dbReference type="EMBL" id="RZV38017.1"/>
    </source>
</evidence>
<comment type="caution">
    <text evidence="6">The sequence shown here is derived from an EMBL/GenBank/DDBJ whole genome shotgun (WGS) entry which is preliminary data.</text>
</comment>
<name>A0A520X9X1_9DELT</name>
<evidence type="ECO:0000259" key="3">
    <source>
        <dbReference type="Pfam" id="PF00460"/>
    </source>
</evidence>
<organism evidence="6 7">
    <name type="scientific">Candidatus Acidulodesulfobacterium acidiphilum</name>
    <dbReference type="NCBI Taxonomy" id="2597224"/>
    <lineage>
        <taxon>Bacteria</taxon>
        <taxon>Deltaproteobacteria</taxon>
        <taxon>Candidatus Acidulodesulfobacterales</taxon>
        <taxon>Candidatus Acidulodesulfobacterium</taxon>
    </lineage>
</organism>
<accession>A0A520X9X1</accession>
<comment type="similarity">
    <text evidence="1 2">Belongs to the flagella basal body rod proteins family.</text>
</comment>
<dbReference type="InterPro" id="IPR019776">
    <property type="entry name" value="Flagellar_basal_body_rod_CS"/>
</dbReference>
<dbReference type="NCBIfam" id="TIGR03506">
    <property type="entry name" value="FlgEFG_subfam"/>
    <property type="match status" value="1"/>
</dbReference>
<evidence type="ECO:0000259" key="4">
    <source>
        <dbReference type="Pfam" id="PF06429"/>
    </source>
</evidence>
<dbReference type="EMBL" id="SHMQ01000025">
    <property type="protein sequence ID" value="RZV38017.1"/>
    <property type="molecule type" value="Genomic_DNA"/>
</dbReference>
<dbReference type="GO" id="GO:0071978">
    <property type="term" value="P:bacterial-type flagellum-dependent swarming motility"/>
    <property type="evidence" value="ECO:0007669"/>
    <property type="project" value="TreeGrafter"/>
</dbReference>
<dbReference type="PANTHER" id="PTHR30435">
    <property type="entry name" value="FLAGELLAR PROTEIN"/>
    <property type="match status" value="1"/>
</dbReference>
<keyword evidence="2" id="KW-0975">Bacterial flagellum</keyword>
<dbReference type="GO" id="GO:0030694">
    <property type="term" value="C:bacterial-type flagellum basal body, rod"/>
    <property type="evidence" value="ECO:0007669"/>
    <property type="project" value="InterPro"/>
</dbReference>